<dbReference type="Proteomes" id="UP001524642">
    <property type="component" value="Unassembled WGS sequence"/>
</dbReference>
<evidence type="ECO:0000256" key="1">
    <source>
        <dbReference type="SAM" id="MobiDB-lite"/>
    </source>
</evidence>
<keyword evidence="3" id="KW-1185">Reference proteome</keyword>
<gene>
    <name evidence="2" type="ORF">NRP21_23540</name>
</gene>
<feature type="region of interest" description="Disordered" evidence="1">
    <location>
        <begin position="1"/>
        <end position="24"/>
    </location>
</feature>
<dbReference type="RefSeq" id="WP_257718684.1">
    <property type="nucleotide sequence ID" value="NZ_JANJOU010000028.1"/>
</dbReference>
<evidence type="ECO:0000313" key="3">
    <source>
        <dbReference type="Proteomes" id="UP001524642"/>
    </source>
</evidence>
<comment type="caution">
    <text evidence="2">The sequence shown here is derived from an EMBL/GenBank/DDBJ whole genome shotgun (WGS) entry which is preliminary data.</text>
</comment>
<evidence type="ECO:0000313" key="2">
    <source>
        <dbReference type="EMBL" id="MCR0985032.1"/>
    </source>
</evidence>
<proteinExistence type="predicted"/>
<accession>A0ABT1XAC0</accession>
<protein>
    <submittedName>
        <fullName evidence="2">Uncharacterized protein</fullName>
    </submittedName>
</protein>
<organism evidence="2 3">
    <name type="scientific">Roseomonas populi</name>
    <dbReference type="NCBI Taxonomy" id="3121582"/>
    <lineage>
        <taxon>Bacteria</taxon>
        <taxon>Pseudomonadati</taxon>
        <taxon>Pseudomonadota</taxon>
        <taxon>Alphaproteobacteria</taxon>
        <taxon>Acetobacterales</taxon>
        <taxon>Roseomonadaceae</taxon>
        <taxon>Roseomonas</taxon>
    </lineage>
</organism>
<dbReference type="EMBL" id="JANJOU010000028">
    <property type="protein sequence ID" value="MCR0985032.1"/>
    <property type="molecule type" value="Genomic_DNA"/>
</dbReference>
<sequence length="92" mass="9785">MGPPLQAQCLFPGEDPRTRKEAQQPAIYSAGGQAAVLEAKGRGLLPAGPNPDAGYSEPYGQGCDVHWSHELERRFGAGLENRAKAPALEISE</sequence>
<reference evidence="2 3" key="1">
    <citation type="submission" date="2022-06" db="EMBL/GenBank/DDBJ databases">
        <title>Roseomonas CN29.</title>
        <authorList>
            <person name="Cheng Y."/>
            <person name="He X."/>
        </authorList>
    </citation>
    <scope>NUCLEOTIDE SEQUENCE [LARGE SCALE GENOMIC DNA]</scope>
    <source>
        <strain evidence="2 3">CN29</strain>
    </source>
</reference>
<name>A0ABT1XAC0_9PROT</name>